<protein>
    <recommendedName>
        <fullName evidence="2">Large polyvalent protein associated domain-containing protein</fullName>
    </recommendedName>
</protein>
<comment type="caution">
    <text evidence="1">The sequence shown here is derived from an EMBL/GenBank/DDBJ whole genome shotgun (WGS) entry which is preliminary data.</text>
</comment>
<name>X1FQR9_9ZZZZ</name>
<proteinExistence type="predicted"/>
<evidence type="ECO:0008006" key="2">
    <source>
        <dbReference type="Google" id="ProtNLM"/>
    </source>
</evidence>
<feature type="non-terminal residue" evidence="1">
    <location>
        <position position="1"/>
    </location>
</feature>
<dbReference type="EMBL" id="BARU01006475">
    <property type="protein sequence ID" value="GAH47337.1"/>
    <property type="molecule type" value="Genomic_DNA"/>
</dbReference>
<organism evidence="1">
    <name type="scientific">marine sediment metagenome</name>
    <dbReference type="NCBI Taxonomy" id="412755"/>
    <lineage>
        <taxon>unclassified sequences</taxon>
        <taxon>metagenomes</taxon>
        <taxon>ecological metagenomes</taxon>
    </lineage>
</organism>
<accession>X1FQR9</accession>
<reference evidence="1" key="1">
    <citation type="journal article" date="2014" name="Front. Microbiol.">
        <title>High frequency of phylogenetically diverse reductive dehalogenase-homologous genes in deep subseafloor sedimentary metagenomes.</title>
        <authorList>
            <person name="Kawai M."/>
            <person name="Futagami T."/>
            <person name="Toyoda A."/>
            <person name="Takaki Y."/>
            <person name="Nishi S."/>
            <person name="Hori S."/>
            <person name="Arai W."/>
            <person name="Tsubouchi T."/>
            <person name="Morono Y."/>
            <person name="Uchiyama I."/>
            <person name="Ito T."/>
            <person name="Fujiyama A."/>
            <person name="Inagaki F."/>
            <person name="Takami H."/>
        </authorList>
    </citation>
    <scope>NUCLEOTIDE SEQUENCE</scope>
    <source>
        <strain evidence="1">Expedition CK06-06</strain>
    </source>
</reference>
<dbReference type="AlphaFoldDB" id="X1FQR9"/>
<gene>
    <name evidence="1" type="ORF">S03H2_12743</name>
</gene>
<sequence>AQVGGYFAQAKKMMTVNRAEARRVLAKSEIARSRKQAYLPALDVGQAGLIPGIPQKLARAQELAMWGFRRADRNNYETAFLAGYLEARKLALPENWAVKRGDEVAAQTQYIYGKMASAAFAQNAIGRVLSMFTTWPTNFLELAAQNIQGRRSKVYADYEKETGQRVAPEGWLARHKAMLRYISIFALMTGIGAALGFRGKEYTGYGSLETVGRVARGQLAGLETFGEITSFAVAISQGDAKAAKRWANRLRPDRKISMVRTLEDVAAGKKSWVRAFVLTSAGKPAKDATATAAKRVLRLTDETISDDRVARLIEQLGLDFTGLRALLQKTMRATRVPHAERRERLARLRARWRLARRARRRARVA</sequence>
<evidence type="ECO:0000313" key="1">
    <source>
        <dbReference type="EMBL" id="GAH47337.1"/>
    </source>
</evidence>